<evidence type="ECO:0000256" key="2">
    <source>
        <dbReference type="SAM" id="MobiDB-lite"/>
    </source>
</evidence>
<dbReference type="Pfam" id="PF02731">
    <property type="entry name" value="SKIP_SNW"/>
    <property type="match status" value="1"/>
</dbReference>
<dbReference type="EMBL" id="PKPP01004223">
    <property type="protein sequence ID" value="PWA65446.1"/>
    <property type="molecule type" value="Genomic_DNA"/>
</dbReference>
<proteinExistence type="inferred from homology"/>
<dbReference type="OrthoDB" id="666364at2759"/>
<protein>
    <submittedName>
        <fullName evidence="4">Chromatin protein family</fullName>
    </submittedName>
</protein>
<evidence type="ECO:0000313" key="5">
    <source>
        <dbReference type="Proteomes" id="UP000245207"/>
    </source>
</evidence>
<sequence>MSAAIKRAEYHVPLYNTPKRFIYRPSKAQDSCDGGSFPELHHARYSVDIGRKKDSSSGIRKLCVKQNEKAKKIAYSQQKNLVRMILKDDKEDDDKHMDIEETTQPTKSVVKKIVNVRLSAEHPKSIQTQSQEDSKFIKYTPSKVAAFNLGTKERIARTVEVQVEPSYPPMFKHKRILKANGLPLVTVMQSPPRPVTVEDQQDWTIPPCISNSKNSKGYNVPLDKHLAADGRCLEEDQIHNNIEELSGSLYIQEQKSREADYMRSKVQKELMLKYKERKEEKLRALAENAGFEGILGSGPTKAMMERFKRGKIREKRRKERELERKLKAEDAALGKNSKITRDRS</sequence>
<dbReference type="Proteomes" id="UP000245207">
    <property type="component" value="Unassembled WGS sequence"/>
</dbReference>
<gene>
    <name evidence="4" type="ORF">CTI12_AA286690</name>
</gene>
<dbReference type="AlphaFoldDB" id="A0A2U1MW57"/>
<dbReference type="InterPro" id="IPR017862">
    <property type="entry name" value="SKI-int_prot_SKIP"/>
</dbReference>
<evidence type="ECO:0000313" key="4">
    <source>
        <dbReference type="EMBL" id="PWA65446.1"/>
    </source>
</evidence>
<keyword evidence="5" id="KW-1185">Reference proteome</keyword>
<dbReference type="PANTHER" id="PTHR12096">
    <property type="entry name" value="NUCLEAR PROTEIN SKIP-RELATED"/>
    <property type="match status" value="1"/>
</dbReference>
<accession>A0A2U1MW57</accession>
<evidence type="ECO:0000259" key="3">
    <source>
        <dbReference type="Pfam" id="PF02731"/>
    </source>
</evidence>
<feature type="compositionally biased region" description="Basic and acidic residues" evidence="2">
    <location>
        <begin position="319"/>
        <end position="332"/>
    </location>
</feature>
<dbReference type="InterPro" id="IPR004015">
    <property type="entry name" value="SKI-int_prot_SKIP_SNW-dom"/>
</dbReference>
<dbReference type="STRING" id="35608.A0A2U1MW57"/>
<dbReference type="GO" id="GO:0005681">
    <property type="term" value="C:spliceosomal complex"/>
    <property type="evidence" value="ECO:0007669"/>
    <property type="project" value="InterPro"/>
</dbReference>
<feature type="compositionally biased region" description="Basic residues" evidence="2">
    <location>
        <begin position="308"/>
        <end position="318"/>
    </location>
</feature>
<evidence type="ECO:0000256" key="1">
    <source>
        <dbReference type="ARBA" id="ARBA00010197"/>
    </source>
</evidence>
<dbReference type="GO" id="GO:0000398">
    <property type="term" value="P:mRNA splicing, via spliceosome"/>
    <property type="evidence" value="ECO:0007669"/>
    <property type="project" value="InterPro"/>
</dbReference>
<comment type="similarity">
    <text evidence="1">Belongs to the SNW family.</text>
</comment>
<feature type="region of interest" description="Disordered" evidence="2">
    <location>
        <begin position="308"/>
        <end position="344"/>
    </location>
</feature>
<organism evidence="4 5">
    <name type="scientific">Artemisia annua</name>
    <name type="common">Sweet wormwood</name>
    <dbReference type="NCBI Taxonomy" id="35608"/>
    <lineage>
        <taxon>Eukaryota</taxon>
        <taxon>Viridiplantae</taxon>
        <taxon>Streptophyta</taxon>
        <taxon>Embryophyta</taxon>
        <taxon>Tracheophyta</taxon>
        <taxon>Spermatophyta</taxon>
        <taxon>Magnoliopsida</taxon>
        <taxon>eudicotyledons</taxon>
        <taxon>Gunneridae</taxon>
        <taxon>Pentapetalae</taxon>
        <taxon>asterids</taxon>
        <taxon>campanulids</taxon>
        <taxon>Asterales</taxon>
        <taxon>Asteraceae</taxon>
        <taxon>Asteroideae</taxon>
        <taxon>Anthemideae</taxon>
        <taxon>Artemisiinae</taxon>
        <taxon>Artemisia</taxon>
    </lineage>
</organism>
<feature type="domain" description="SKI-interacting protein SKIP SNW" evidence="3">
    <location>
        <begin position="135"/>
        <end position="289"/>
    </location>
</feature>
<name>A0A2U1MW57_ARTAN</name>
<comment type="caution">
    <text evidence="4">The sequence shown here is derived from an EMBL/GenBank/DDBJ whole genome shotgun (WGS) entry which is preliminary data.</text>
</comment>
<reference evidence="4 5" key="1">
    <citation type="journal article" date="2018" name="Mol. Plant">
        <title>The genome of Artemisia annua provides insight into the evolution of Asteraceae family and artemisinin biosynthesis.</title>
        <authorList>
            <person name="Shen Q."/>
            <person name="Zhang L."/>
            <person name="Liao Z."/>
            <person name="Wang S."/>
            <person name="Yan T."/>
            <person name="Shi P."/>
            <person name="Liu M."/>
            <person name="Fu X."/>
            <person name="Pan Q."/>
            <person name="Wang Y."/>
            <person name="Lv Z."/>
            <person name="Lu X."/>
            <person name="Zhang F."/>
            <person name="Jiang W."/>
            <person name="Ma Y."/>
            <person name="Chen M."/>
            <person name="Hao X."/>
            <person name="Li L."/>
            <person name="Tang Y."/>
            <person name="Lv G."/>
            <person name="Zhou Y."/>
            <person name="Sun X."/>
            <person name="Brodelius P.E."/>
            <person name="Rose J.K.C."/>
            <person name="Tang K."/>
        </authorList>
    </citation>
    <scope>NUCLEOTIDE SEQUENCE [LARGE SCALE GENOMIC DNA]</scope>
    <source>
        <strain evidence="5">cv. Huhao1</strain>
        <tissue evidence="4">Leaf</tissue>
    </source>
</reference>